<dbReference type="Gene3D" id="3.90.550.50">
    <property type="match status" value="1"/>
</dbReference>
<dbReference type="InterPro" id="IPR000535">
    <property type="entry name" value="MSP_dom"/>
</dbReference>
<comment type="subcellular location">
    <subcellularLocation>
        <location evidence="1">Membrane</location>
        <topology evidence="1">Single-pass type II membrane protein</topology>
    </subcellularLocation>
</comment>
<dbReference type="InterPro" id="IPR003378">
    <property type="entry name" value="Fringe-like_glycosylTrfase"/>
</dbReference>
<evidence type="ECO:0000256" key="10">
    <source>
        <dbReference type="ARBA" id="ARBA00023136"/>
    </source>
</evidence>
<keyword evidence="6" id="KW-0812">Transmembrane</keyword>
<dbReference type="PANTHER" id="PTHR23033:SF14">
    <property type="entry name" value="GLYCOPROTEIN-N-ACETYLGALACTOSAMINE 3-BETA-GALACTOSYLTRANSFERASE 1-RELATED"/>
    <property type="match status" value="1"/>
</dbReference>
<keyword evidence="7" id="KW-0547">Nucleotide-binding</keyword>
<name>A0AAF5HX84_STRER</name>
<feature type="region of interest" description="Disordered" evidence="12">
    <location>
        <begin position="124"/>
        <end position="168"/>
    </location>
</feature>
<dbReference type="GO" id="GO:0016263">
    <property type="term" value="F:glycoprotein-N-acetylgalactosamine 3-beta-galactosyltransferase activity"/>
    <property type="evidence" value="ECO:0007669"/>
    <property type="project" value="TreeGrafter"/>
</dbReference>
<evidence type="ECO:0000256" key="8">
    <source>
        <dbReference type="ARBA" id="ARBA00022968"/>
    </source>
</evidence>
<evidence type="ECO:0000256" key="4">
    <source>
        <dbReference type="ARBA" id="ARBA00022676"/>
    </source>
</evidence>
<protein>
    <recommendedName>
        <fullName evidence="11">Major sperm protein</fullName>
    </recommendedName>
</protein>
<dbReference type="PROSITE" id="PS50202">
    <property type="entry name" value="MSP"/>
    <property type="match status" value="1"/>
</dbReference>
<dbReference type="AlphaFoldDB" id="A0AAF5HX84"/>
<comment type="similarity">
    <text evidence="3">Belongs to the glycosyltransferase 31 family. Beta3-Gal-T subfamily.</text>
</comment>
<evidence type="ECO:0000256" key="11">
    <source>
        <dbReference type="RuleBase" id="RU003425"/>
    </source>
</evidence>
<keyword evidence="9" id="KW-1133">Transmembrane helix</keyword>
<accession>A0AAF5HX84</accession>
<dbReference type="PANTHER" id="PTHR23033">
    <property type="entry name" value="BETA1,3-GALACTOSYLTRANSFERASE"/>
    <property type="match status" value="1"/>
</dbReference>
<dbReference type="WBParaSite" id="TCONS_00000119.p1">
    <property type="protein sequence ID" value="TCONS_00000119.p1"/>
    <property type="gene ID" value="XLOC_000138"/>
</dbReference>
<proteinExistence type="inferred from homology"/>
<evidence type="ECO:0000313" key="14">
    <source>
        <dbReference type="Proteomes" id="UP000035681"/>
    </source>
</evidence>
<dbReference type="Proteomes" id="UP000035681">
    <property type="component" value="Unplaced"/>
</dbReference>
<keyword evidence="11" id="KW-0963">Cytoplasm</keyword>
<evidence type="ECO:0000259" key="13">
    <source>
        <dbReference type="PROSITE" id="PS50202"/>
    </source>
</evidence>
<keyword evidence="8" id="KW-0735">Signal-anchor</keyword>
<evidence type="ECO:0000256" key="3">
    <source>
        <dbReference type="ARBA" id="ARBA00006462"/>
    </source>
</evidence>
<keyword evidence="11" id="KW-0206">Cytoskeleton</keyword>
<organism evidence="14 15">
    <name type="scientific">Strongyloides stercoralis</name>
    <name type="common">Threadworm</name>
    <dbReference type="NCBI Taxonomy" id="6248"/>
    <lineage>
        <taxon>Eukaryota</taxon>
        <taxon>Metazoa</taxon>
        <taxon>Ecdysozoa</taxon>
        <taxon>Nematoda</taxon>
        <taxon>Chromadorea</taxon>
        <taxon>Rhabditida</taxon>
        <taxon>Tylenchina</taxon>
        <taxon>Panagrolaimomorpha</taxon>
        <taxon>Strongyloidoidea</taxon>
        <taxon>Strongyloididae</taxon>
        <taxon>Strongyloides</taxon>
    </lineage>
</organism>
<evidence type="ECO:0000256" key="9">
    <source>
        <dbReference type="ARBA" id="ARBA00022989"/>
    </source>
</evidence>
<comment type="function">
    <text evidence="11">Central component in molecular interactions underlying sperm crawling. Forms an extensive filament system that extends from sperm villipoda, along the leading edge of the pseudopod.</text>
</comment>
<dbReference type="GO" id="GO:0016020">
    <property type="term" value="C:membrane"/>
    <property type="evidence" value="ECO:0007669"/>
    <property type="project" value="UniProtKB-SubCell"/>
</dbReference>
<dbReference type="InterPro" id="IPR026050">
    <property type="entry name" value="C1GALT1/C1GALT1_chp1"/>
</dbReference>
<reference evidence="15" key="1">
    <citation type="submission" date="2024-02" db="UniProtKB">
        <authorList>
            <consortium name="WormBaseParasite"/>
        </authorList>
    </citation>
    <scope>IDENTIFICATION</scope>
</reference>
<keyword evidence="14" id="KW-1185">Reference proteome</keyword>
<keyword evidence="5" id="KW-0808">Transferase</keyword>
<evidence type="ECO:0000256" key="7">
    <source>
        <dbReference type="ARBA" id="ARBA00022741"/>
    </source>
</evidence>
<dbReference type="Pfam" id="PF02434">
    <property type="entry name" value="Fringe"/>
    <property type="match status" value="1"/>
</dbReference>
<evidence type="ECO:0000313" key="15">
    <source>
        <dbReference type="WBParaSite" id="TCONS_00000119.p1"/>
    </source>
</evidence>
<comment type="pathway">
    <text evidence="2">Protein modification; protein glycosylation.</text>
</comment>
<dbReference type="SUPFAM" id="SSF49354">
    <property type="entry name" value="PapD-like"/>
    <property type="match status" value="1"/>
</dbReference>
<evidence type="ECO:0000256" key="5">
    <source>
        <dbReference type="ARBA" id="ARBA00022679"/>
    </source>
</evidence>
<evidence type="ECO:0000256" key="1">
    <source>
        <dbReference type="ARBA" id="ARBA00004606"/>
    </source>
</evidence>
<evidence type="ECO:0000256" key="6">
    <source>
        <dbReference type="ARBA" id="ARBA00022692"/>
    </source>
</evidence>
<keyword evidence="10" id="KW-0472">Membrane</keyword>
<evidence type="ECO:0000256" key="2">
    <source>
        <dbReference type="ARBA" id="ARBA00004922"/>
    </source>
</evidence>
<feature type="domain" description="MSP" evidence="13">
    <location>
        <begin position="5"/>
        <end position="123"/>
    </location>
</feature>
<sequence length="439" mass="50488">MTDFPFKLDPSERILFSSSTLGDACCSVVLKVQNTTNESQAFKIKCTSNEFFRLRPPVTIIPPGQEPVSVNVIFNAGKQIPENGKHFFAVYGMPIESGQNPRAAFSTEKGKKAKSKKLLADFKKISPDSSDKKNDEKKEEKKDDEKKEEKKDEEKKESKKEDDNKDDKKVSKEKQVKIFCIILTSKNNHLARAIHQKNTWVKRCDNYIFGSGEENKALPAIKACHSDFYHNSFCKFRNTIKWAWKNNGDKYDWYIKLDDDSYVIMENLRAFLSKQNESIPEYHGLKRMDYPRQGDTKFAQGGAGYVMSKETVKLLVEKGLDSSKYCSQMDTLPDDVEVARCLEKLGIKFNSSVDRKNKDLFNEEAPESLASIFNKNINDVLSNNSNETVISSALDKVSDYPISFHRIRNQNMYVLEYFFYRAKVVNKDTPIDQIYKQMN</sequence>
<evidence type="ECO:0000256" key="12">
    <source>
        <dbReference type="SAM" id="MobiDB-lite"/>
    </source>
</evidence>
<dbReference type="Pfam" id="PF00635">
    <property type="entry name" value="Motile_Sperm"/>
    <property type="match status" value="1"/>
</dbReference>
<dbReference type="GO" id="GO:0000166">
    <property type="term" value="F:nucleotide binding"/>
    <property type="evidence" value="ECO:0007669"/>
    <property type="project" value="UniProtKB-KW"/>
</dbReference>
<dbReference type="Gene3D" id="2.60.40.10">
    <property type="entry name" value="Immunoglobulins"/>
    <property type="match status" value="1"/>
</dbReference>
<dbReference type="InterPro" id="IPR008962">
    <property type="entry name" value="PapD-like_sf"/>
</dbReference>
<keyword evidence="4" id="KW-0328">Glycosyltransferase</keyword>
<dbReference type="InterPro" id="IPR013783">
    <property type="entry name" value="Ig-like_fold"/>
</dbReference>